<protein>
    <recommendedName>
        <fullName evidence="4">TolA protein</fullName>
    </recommendedName>
</protein>
<evidence type="ECO:0000256" key="1">
    <source>
        <dbReference type="SAM" id="MobiDB-lite"/>
    </source>
</evidence>
<dbReference type="EMBL" id="CP136862">
    <property type="protein sequence ID" value="WOJ89879.1"/>
    <property type="molecule type" value="Genomic_DNA"/>
</dbReference>
<evidence type="ECO:0000313" key="2">
    <source>
        <dbReference type="EMBL" id="WOJ89879.1"/>
    </source>
</evidence>
<dbReference type="RefSeq" id="WP_407339325.1">
    <property type="nucleotide sequence ID" value="NZ_CP136862.1"/>
</dbReference>
<proteinExistence type="predicted"/>
<feature type="compositionally biased region" description="Basic and acidic residues" evidence="1">
    <location>
        <begin position="39"/>
        <end position="53"/>
    </location>
</feature>
<gene>
    <name evidence="2" type="ORF">RZS28_00760</name>
</gene>
<dbReference type="SUPFAM" id="SSF74653">
    <property type="entry name" value="TolA/TonB C-terminal domain"/>
    <property type="match status" value="1"/>
</dbReference>
<feature type="compositionally biased region" description="Polar residues" evidence="1">
    <location>
        <begin position="54"/>
        <end position="73"/>
    </location>
</feature>
<organism evidence="2 3">
    <name type="scientific">Methylocapsa polymorpha</name>
    <dbReference type="NCBI Taxonomy" id="3080828"/>
    <lineage>
        <taxon>Bacteria</taxon>
        <taxon>Pseudomonadati</taxon>
        <taxon>Pseudomonadota</taxon>
        <taxon>Alphaproteobacteria</taxon>
        <taxon>Hyphomicrobiales</taxon>
        <taxon>Beijerinckiaceae</taxon>
        <taxon>Methylocapsa</taxon>
    </lineage>
</organism>
<sequence>MAKLLNQEKQKETPEKPVEKPISKPKSGDESAEPTQKFDPGDISRFLSKDAPQRKQSTGRELQQEASLGSPTASAAKMSPSLWSMLDGLLQEQYKRCWNYIGAAGQKKYVPEIHVQYAQDGSLIGQPSLLNPPSDPNLRNLAESALRAVRRCDPLHIPAQYQPYYDQWKGRIVRFDPEEML</sequence>
<dbReference type="Proteomes" id="UP001626536">
    <property type="component" value="Chromosome"/>
</dbReference>
<feature type="compositionally biased region" description="Basic and acidic residues" evidence="1">
    <location>
        <begin position="1"/>
        <end position="29"/>
    </location>
</feature>
<feature type="region of interest" description="Disordered" evidence="1">
    <location>
        <begin position="1"/>
        <end position="77"/>
    </location>
</feature>
<reference evidence="2 3" key="1">
    <citation type="submission" date="2023-10" db="EMBL/GenBank/DDBJ databases">
        <title>Novel methanotroph of the genus Methylocapsa from a subarctic wetland.</title>
        <authorList>
            <person name="Belova S.E."/>
            <person name="Oshkin I.Y."/>
            <person name="Miroshnikov K."/>
            <person name="Dedysh S.N."/>
        </authorList>
    </citation>
    <scope>NUCLEOTIDE SEQUENCE [LARGE SCALE GENOMIC DNA]</scope>
    <source>
        <strain evidence="2 3">RX1</strain>
    </source>
</reference>
<name>A0ABZ0HTK4_9HYPH</name>
<dbReference type="Gene3D" id="3.30.1150.10">
    <property type="match status" value="1"/>
</dbReference>
<keyword evidence="3" id="KW-1185">Reference proteome</keyword>
<evidence type="ECO:0000313" key="3">
    <source>
        <dbReference type="Proteomes" id="UP001626536"/>
    </source>
</evidence>
<evidence type="ECO:0008006" key="4">
    <source>
        <dbReference type="Google" id="ProtNLM"/>
    </source>
</evidence>
<accession>A0ABZ0HTK4</accession>